<accession>A0A9P7BE18</accession>
<comment type="caution">
    <text evidence="2">The sequence shown here is derived from an EMBL/GenBank/DDBJ whole genome shotgun (WGS) entry which is preliminary data.</text>
</comment>
<reference evidence="2" key="1">
    <citation type="submission" date="2020-11" db="EMBL/GenBank/DDBJ databases">
        <title>Kefir isolates.</title>
        <authorList>
            <person name="Marcisauskas S."/>
            <person name="Kim Y."/>
            <person name="Blasche S."/>
        </authorList>
    </citation>
    <scope>NUCLEOTIDE SEQUENCE</scope>
    <source>
        <strain evidence="2">Olga-1</strain>
    </source>
</reference>
<dbReference type="OrthoDB" id="3998042at2759"/>
<evidence type="ECO:0000256" key="1">
    <source>
        <dbReference type="SAM" id="MobiDB-lite"/>
    </source>
</evidence>
<feature type="region of interest" description="Disordered" evidence="1">
    <location>
        <begin position="83"/>
        <end position="105"/>
    </location>
</feature>
<name>A0A9P7BE18_9ASCO</name>
<feature type="region of interest" description="Disordered" evidence="1">
    <location>
        <begin position="1"/>
        <end position="33"/>
    </location>
</feature>
<organism evidence="2 3">
    <name type="scientific">Pichia californica</name>
    <dbReference type="NCBI Taxonomy" id="460514"/>
    <lineage>
        <taxon>Eukaryota</taxon>
        <taxon>Fungi</taxon>
        <taxon>Dikarya</taxon>
        <taxon>Ascomycota</taxon>
        <taxon>Saccharomycotina</taxon>
        <taxon>Pichiomycetes</taxon>
        <taxon>Pichiales</taxon>
        <taxon>Pichiaceae</taxon>
        <taxon>Pichia</taxon>
    </lineage>
</organism>
<evidence type="ECO:0000313" key="3">
    <source>
        <dbReference type="Proteomes" id="UP000697127"/>
    </source>
</evidence>
<protein>
    <submittedName>
        <fullName evidence="2">Uncharacterized protein</fullName>
    </submittedName>
</protein>
<gene>
    <name evidence="2" type="ORF">C6P40_000518</name>
</gene>
<sequence length="377" mass="43502">MAITRSKNSVKKQNKESSKLVNNDLKSKNEIIHKSSKAKSFSINHVKNSKISKLKNGNNKISSISESSNKSVSNNKIIKDNINSNEINNNNNYNNNNNNSNGNNLNSEIFKAANVEVKGRKLPPYKVEQLQRLQDLISMSSIAKPRGPITFDDYNNINNSNQQNETSLKVIDKINKEKVSNITNYDPIRIKFLNQDLNDNELTELEEKYEKIRDYKNIIAPKLSDDIDLQDVLTEIVENDYGLKFFNYFKNKPEINFFGNPKLFENERDLQLLGFSNQEREKILNKIKFEFEKNGKNEENEENDYATNVSNIKSFSGNFKKINIEEMKSNTDLGTMLKEVMINNSFLLENEENEESAFKGLKTSDFTTIKKFDNKEI</sequence>
<keyword evidence="3" id="KW-1185">Reference proteome</keyword>
<proteinExistence type="predicted"/>
<dbReference type="Proteomes" id="UP000697127">
    <property type="component" value="Unassembled WGS sequence"/>
</dbReference>
<dbReference type="EMBL" id="PUHW01000122">
    <property type="protein sequence ID" value="KAG0688787.1"/>
    <property type="molecule type" value="Genomic_DNA"/>
</dbReference>
<evidence type="ECO:0000313" key="2">
    <source>
        <dbReference type="EMBL" id="KAG0688787.1"/>
    </source>
</evidence>
<dbReference type="AlphaFoldDB" id="A0A9P7BE18"/>